<gene>
    <name evidence="1" type="ORF">BDR25DRAFT_249312</name>
</gene>
<name>A0ACB6RFY3_9PLEO</name>
<organism evidence="1 2">
    <name type="scientific">Lindgomyces ingoldianus</name>
    <dbReference type="NCBI Taxonomy" id="673940"/>
    <lineage>
        <taxon>Eukaryota</taxon>
        <taxon>Fungi</taxon>
        <taxon>Dikarya</taxon>
        <taxon>Ascomycota</taxon>
        <taxon>Pezizomycotina</taxon>
        <taxon>Dothideomycetes</taxon>
        <taxon>Pleosporomycetidae</taxon>
        <taxon>Pleosporales</taxon>
        <taxon>Lindgomycetaceae</taxon>
        <taxon>Lindgomyces</taxon>
    </lineage>
</organism>
<dbReference type="Proteomes" id="UP000799755">
    <property type="component" value="Unassembled WGS sequence"/>
</dbReference>
<keyword evidence="2" id="KW-1185">Reference proteome</keyword>
<proteinExistence type="predicted"/>
<evidence type="ECO:0000313" key="1">
    <source>
        <dbReference type="EMBL" id="KAF2477381.1"/>
    </source>
</evidence>
<dbReference type="EMBL" id="MU003492">
    <property type="protein sequence ID" value="KAF2477381.1"/>
    <property type="molecule type" value="Genomic_DNA"/>
</dbReference>
<comment type="caution">
    <text evidence="1">The sequence shown here is derived from an EMBL/GenBank/DDBJ whole genome shotgun (WGS) entry which is preliminary data.</text>
</comment>
<evidence type="ECO:0000313" key="2">
    <source>
        <dbReference type="Proteomes" id="UP000799755"/>
    </source>
</evidence>
<reference evidence="1" key="1">
    <citation type="journal article" date="2020" name="Stud. Mycol.">
        <title>101 Dothideomycetes genomes: a test case for predicting lifestyles and emergence of pathogens.</title>
        <authorList>
            <person name="Haridas S."/>
            <person name="Albert R."/>
            <person name="Binder M."/>
            <person name="Bloem J."/>
            <person name="Labutti K."/>
            <person name="Salamov A."/>
            <person name="Andreopoulos B."/>
            <person name="Baker S."/>
            <person name="Barry K."/>
            <person name="Bills G."/>
            <person name="Bluhm B."/>
            <person name="Cannon C."/>
            <person name="Castanera R."/>
            <person name="Culley D."/>
            <person name="Daum C."/>
            <person name="Ezra D."/>
            <person name="Gonzalez J."/>
            <person name="Henrissat B."/>
            <person name="Kuo A."/>
            <person name="Liang C."/>
            <person name="Lipzen A."/>
            <person name="Lutzoni F."/>
            <person name="Magnuson J."/>
            <person name="Mondo S."/>
            <person name="Nolan M."/>
            <person name="Ohm R."/>
            <person name="Pangilinan J."/>
            <person name="Park H.-J."/>
            <person name="Ramirez L."/>
            <person name="Alfaro M."/>
            <person name="Sun H."/>
            <person name="Tritt A."/>
            <person name="Yoshinaga Y."/>
            <person name="Zwiers L.-H."/>
            <person name="Turgeon B."/>
            <person name="Goodwin S."/>
            <person name="Spatafora J."/>
            <person name="Crous P."/>
            <person name="Grigoriev I."/>
        </authorList>
    </citation>
    <scope>NUCLEOTIDE SEQUENCE</scope>
    <source>
        <strain evidence="1">ATCC 200398</strain>
    </source>
</reference>
<sequence length="503" mass="55153">MQGQPAVETAYESYPEVAWSHGLEVAETQHSPDNPPPAVQAQTSQDAYYHPHPSAKDIQQQYFDNSTYAVAANETSAIAKGRPPRRKWIIGFSVLFLVLVGAVVGGAVGGTRKHKTGGEAISLQTQAPSSSIASASRTQSSQPTSTPSSASVCKSTFCQRTLSAVAWSSSSNKRMFVFGFGQDKRIYYKSGNGDTWDANWSKLSDGLFTSPPTAFSWGTDRIDVFAVGLDGSMWTIAYNGTRNPAWDASWTSLGGSFVKLPAISSWGENRYDLFGIEPAASGGNMTHKAWGGGEGWRWDPNWGTFENAYFDETPSVVSWGKDRIDMIGIGRHKILMNAWSTNGWGTWWQVGDGWFHTPVLTSRAEKLLNIWALDGSNALHHKFYNGNQNPEWNDWEALGGNFTSDVAVLVSSTNRVDIFGLDSSGNLVNQYWTSSGTNTWMKQWDSLNGTFNSAPVVTLFDGKAAIYAVGTDDEIYHHVTVCQLTDCIWQKNVTWVSLGEPKA</sequence>
<protein>
    <submittedName>
        <fullName evidence="1">Uncharacterized protein</fullName>
    </submittedName>
</protein>
<accession>A0ACB6RFY3</accession>